<feature type="transmembrane region" description="Helical" evidence="5">
    <location>
        <begin position="12"/>
        <end position="31"/>
    </location>
</feature>
<dbReference type="NCBIfam" id="NF004442">
    <property type="entry name" value="PRK05777.1-5"/>
    <property type="match status" value="1"/>
</dbReference>
<dbReference type="Proteomes" id="UP000304864">
    <property type="component" value="Chromosome"/>
</dbReference>
<dbReference type="OrthoDB" id="9768329at2"/>
<dbReference type="InterPro" id="IPR010096">
    <property type="entry name" value="NADH-Q_OxRdtase_suN/2"/>
</dbReference>
<evidence type="ECO:0000256" key="1">
    <source>
        <dbReference type="ARBA" id="ARBA00004127"/>
    </source>
</evidence>
<feature type="transmembrane region" description="Helical" evidence="5">
    <location>
        <begin position="78"/>
        <end position="94"/>
    </location>
</feature>
<keyword evidence="5" id="KW-0874">Quinone</keyword>
<comment type="subcellular location">
    <subcellularLocation>
        <location evidence="5">Cell membrane</location>
        <topology evidence="5">Multi-pass membrane protein</topology>
    </subcellularLocation>
    <subcellularLocation>
        <location evidence="1">Endomembrane system</location>
        <topology evidence="1">Multi-pass membrane protein</topology>
    </subcellularLocation>
    <subcellularLocation>
        <location evidence="6">Membrane</location>
        <topology evidence="6">Multi-pass membrane protein</topology>
    </subcellularLocation>
</comment>
<dbReference type="GO" id="GO:0048038">
    <property type="term" value="F:quinone binding"/>
    <property type="evidence" value="ECO:0007669"/>
    <property type="project" value="UniProtKB-KW"/>
</dbReference>
<feature type="domain" description="NADH:quinone oxidoreductase/Mrp antiporter transmembrane" evidence="7">
    <location>
        <begin position="125"/>
        <end position="420"/>
    </location>
</feature>
<reference evidence="8 9" key="1">
    <citation type="submission" date="2019-05" db="EMBL/GenBank/DDBJ databases">
        <title>Thiomicrorhabdus sediminis sp. nov, a novel sulfur-oxidizing bacterium isolated from coastal sediment.</title>
        <authorList>
            <person name="Liu X."/>
        </authorList>
    </citation>
    <scope>NUCLEOTIDE SEQUENCE [LARGE SCALE GENOMIC DNA]</scope>
    <source>
        <strain evidence="8 9">G1</strain>
    </source>
</reference>
<dbReference type="EMBL" id="CP040602">
    <property type="protein sequence ID" value="QCU89773.1"/>
    <property type="molecule type" value="Genomic_DNA"/>
</dbReference>
<evidence type="ECO:0000256" key="4">
    <source>
        <dbReference type="ARBA" id="ARBA00023136"/>
    </source>
</evidence>
<dbReference type="EC" id="7.1.1.-" evidence="5"/>
<feature type="transmembrane region" description="Helical" evidence="5">
    <location>
        <begin position="240"/>
        <end position="260"/>
    </location>
</feature>
<sequence>MNFVIPAFAPAVPEMVLLALMSFILVADTFWSKRWQAATYIATQATLLVVGYLILISFSSEQVITFNGSFVRDSFADVMKLFTILTAFGVLMFSREYLKQHEFYSGEFFILALFGVLGMFVMISAHNMITMYIGLEILALASIAMIALRKDSGFAVEAAMKYFVLGALATGMLLYGFSMIYGATGSITFPEIAKVIAAGESDATVLAFGLVFVVIGLAFKMGAVPFHMWVPDVYHGSPSAVTLFIGSVPKLAYFAMVYRILEEGLTGLVHDWQQLIIMVSVLSLIVGAIVAIAQDNLKRMLAYSGIGHIGFMLLGVIAASPEGYSAAMFYMIVYAVTGVAGFGIIVALSRKGQEFDKIADFAGLNARNPWLALMMLIIMFSMAGIPPFIGFWAKIIVLEEVVKAGFTWLAVLAVVTAVISAYYYLKVVKAMYFDKPADEAALKTTTFEGHVVLSLTAVALLVVGLMPSWLIDLSYQTLTVQ</sequence>
<dbReference type="HAMAP" id="MF_00445">
    <property type="entry name" value="NDH1_NuoN_1"/>
    <property type="match status" value="1"/>
</dbReference>
<keyword evidence="5" id="KW-0520">NAD</keyword>
<keyword evidence="2 5" id="KW-0812">Transmembrane</keyword>
<evidence type="ECO:0000313" key="9">
    <source>
        <dbReference type="Proteomes" id="UP000304864"/>
    </source>
</evidence>
<dbReference type="GO" id="GO:0012505">
    <property type="term" value="C:endomembrane system"/>
    <property type="evidence" value="ECO:0007669"/>
    <property type="project" value="UniProtKB-SubCell"/>
</dbReference>
<feature type="transmembrane region" description="Helical" evidence="5">
    <location>
        <begin position="327"/>
        <end position="349"/>
    </location>
</feature>
<feature type="transmembrane region" description="Helical" evidence="5">
    <location>
        <begin position="160"/>
        <end position="183"/>
    </location>
</feature>
<feature type="transmembrane region" description="Helical" evidence="5">
    <location>
        <begin position="106"/>
        <end position="123"/>
    </location>
</feature>
<comment type="function">
    <text evidence="5">NDH-1 shuttles electrons from NADH, via FMN and iron-sulfur (Fe-S) centers, to quinones in the respiratory chain. The immediate electron acceptor for the enzyme in this species is believed to be ubiquinone. Couples the redox reaction to proton translocation (for every two electrons transferred, four hydrogen ions are translocated across the cytoplasmic membrane), and thus conserves the redox energy in a proton gradient.</text>
</comment>
<dbReference type="GO" id="GO:0042773">
    <property type="term" value="P:ATP synthesis coupled electron transport"/>
    <property type="evidence" value="ECO:0007669"/>
    <property type="project" value="InterPro"/>
</dbReference>
<keyword evidence="9" id="KW-1185">Reference proteome</keyword>
<organism evidence="8 9">
    <name type="scientific">Thiomicrorhabdus sediminis</name>
    <dbReference type="NCBI Taxonomy" id="2580412"/>
    <lineage>
        <taxon>Bacteria</taxon>
        <taxon>Pseudomonadati</taxon>
        <taxon>Pseudomonadota</taxon>
        <taxon>Gammaproteobacteria</taxon>
        <taxon>Thiotrichales</taxon>
        <taxon>Piscirickettsiaceae</taxon>
        <taxon>Thiomicrorhabdus</taxon>
    </lineage>
</organism>
<comment type="subunit">
    <text evidence="5">NDH-1 is composed of 14 different subunits. Subunits NuoA, H, J, K, L, M, N constitute the membrane sector of the complex.</text>
</comment>
<dbReference type="GO" id="GO:0050136">
    <property type="term" value="F:NADH dehydrogenase (quinone) (non-electrogenic) activity"/>
    <property type="evidence" value="ECO:0007669"/>
    <property type="project" value="UniProtKB-UniRule"/>
</dbReference>
<keyword evidence="5" id="KW-0813">Transport</keyword>
<feature type="transmembrane region" description="Helical" evidence="5">
    <location>
        <begin position="38"/>
        <end position="58"/>
    </location>
</feature>
<feature type="transmembrane region" description="Helical" evidence="5">
    <location>
        <begin position="300"/>
        <end position="321"/>
    </location>
</feature>
<dbReference type="KEGG" id="thig:FE785_03530"/>
<evidence type="ECO:0000259" key="7">
    <source>
        <dbReference type="Pfam" id="PF00361"/>
    </source>
</evidence>
<feature type="transmembrane region" description="Helical" evidence="5">
    <location>
        <begin position="370"/>
        <end position="393"/>
    </location>
</feature>
<proteinExistence type="inferred from homology"/>
<dbReference type="PRINTS" id="PR01434">
    <property type="entry name" value="NADHDHGNASE5"/>
</dbReference>
<feature type="transmembrane region" description="Helical" evidence="5">
    <location>
        <begin position="405"/>
        <end position="425"/>
    </location>
</feature>
<evidence type="ECO:0000256" key="3">
    <source>
        <dbReference type="ARBA" id="ARBA00022989"/>
    </source>
</evidence>
<evidence type="ECO:0000313" key="8">
    <source>
        <dbReference type="EMBL" id="QCU89773.1"/>
    </source>
</evidence>
<keyword evidence="4 5" id="KW-0472">Membrane</keyword>
<keyword evidence="3 5" id="KW-1133">Transmembrane helix</keyword>
<dbReference type="Pfam" id="PF00361">
    <property type="entry name" value="Proton_antipo_M"/>
    <property type="match status" value="1"/>
</dbReference>
<dbReference type="RefSeq" id="WP_138564450.1">
    <property type="nucleotide sequence ID" value="NZ_CP040602.1"/>
</dbReference>
<comment type="similarity">
    <text evidence="5">Belongs to the complex I subunit 2 family.</text>
</comment>
<feature type="transmembrane region" description="Helical" evidence="5">
    <location>
        <begin position="129"/>
        <end position="148"/>
    </location>
</feature>
<dbReference type="GO" id="GO:0005886">
    <property type="term" value="C:plasma membrane"/>
    <property type="evidence" value="ECO:0007669"/>
    <property type="project" value="UniProtKB-SubCell"/>
</dbReference>
<feature type="transmembrane region" description="Helical" evidence="5">
    <location>
        <begin position="272"/>
        <end position="293"/>
    </location>
</feature>
<keyword evidence="5" id="KW-0830">Ubiquinone</keyword>
<keyword evidence="5" id="KW-1003">Cell membrane</keyword>
<evidence type="ECO:0000256" key="2">
    <source>
        <dbReference type="ARBA" id="ARBA00022692"/>
    </source>
</evidence>
<dbReference type="AlphaFoldDB" id="A0A4V1HHP8"/>
<dbReference type="GO" id="GO:0008137">
    <property type="term" value="F:NADH dehydrogenase (ubiquinone) activity"/>
    <property type="evidence" value="ECO:0007669"/>
    <property type="project" value="InterPro"/>
</dbReference>
<dbReference type="NCBIfam" id="TIGR01770">
    <property type="entry name" value="NDH_I_N"/>
    <property type="match status" value="1"/>
</dbReference>
<gene>
    <name evidence="5 8" type="primary">nuoN</name>
    <name evidence="8" type="ORF">FE785_03530</name>
</gene>
<evidence type="ECO:0000256" key="6">
    <source>
        <dbReference type="RuleBase" id="RU000320"/>
    </source>
</evidence>
<feature type="transmembrane region" description="Helical" evidence="5">
    <location>
        <begin position="451"/>
        <end position="471"/>
    </location>
</feature>
<keyword evidence="5" id="KW-1278">Translocase</keyword>
<accession>A0A4V1HHP8</accession>
<comment type="catalytic activity">
    <reaction evidence="5">
        <text>a quinone + NADH + 5 H(+)(in) = a quinol + NAD(+) + 4 H(+)(out)</text>
        <dbReference type="Rhea" id="RHEA:57888"/>
        <dbReference type="ChEBI" id="CHEBI:15378"/>
        <dbReference type="ChEBI" id="CHEBI:24646"/>
        <dbReference type="ChEBI" id="CHEBI:57540"/>
        <dbReference type="ChEBI" id="CHEBI:57945"/>
        <dbReference type="ChEBI" id="CHEBI:132124"/>
    </reaction>
</comment>
<protein>
    <recommendedName>
        <fullName evidence="5">NADH-quinone oxidoreductase subunit N</fullName>
        <ecNumber evidence="5">7.1.1.-</ecNumber>
    </recommendedName>
    <alternativeName>
        <fullName evidence="5">NADH dehydrogenase I subunit N</fullName>
    </alternativeName>
    <alternativeName>
        <fullName evidence="5">NDH-1 subunit N</fullName>
    </alternativeName>
</protein>
<feature type="transmembrane region" description="Helical" evidence="5">
    <location>
        <begin position="203"/>
        <end position="219"/>
    </location>
</feature>
<dbReference type="InterPro" id="IPR001750">
    <property type="entry name" value="ND/Mrp_TM"/>
</dbReference>
<keyword evidence="8" id="KW-0560">Oxidoreductase</keyword>
<evidence type="ECO:0000256" key="5">
    <source>
        <dbReference type="HAMAP-Rule" id="MF_00445"/>
    </source>
</evidence>
<dbReference type="PANTHER" id="PTHR22773">
    <property type="entry name" value="NADH DEHYDROGENASE"/>
    <property type="match status" value="1"/>
</dbReference>
<name>A0A4V1HHP8_9GAMM</name>